<reference evidence="1 2" key="1">
    <citation type="submission" date="2015-02" db="EMBL/GenBank/DDBJ databases">
        <title>Single-cell genomics of uncultivated deep-branching MTB reveals a conserved set of magnetosome genes.</title>
        <authorList>
            <person name="Kolinko S."/>
            <person name="Richter M."/>
            <person name="Glockner F.O."/>
            <person name="Brachmann A."/>
            <person name="Schuler D."/>
        </authorList>
    </citation>
    <scope>NUCLEOTIDE SEQUENCE [LARGE SCALE GENOMIC DNA]</scope>
    <source>
        <strain evidence="1">TM-1</strain>
    </source>
</reference>
<evidence type="ECO:0000313" key="1">
    <source>
        <dbReference type="EMBL" id="KJU85151.1"/>
    </source>
</evidence>
<proteinExistence type="predicted"/>
<organism evidence="1 2">
    <name type="scientific">Candidatus Magnetobacterium bavaricum</name>
    <dbReference type="NCBI Taxonomy" id="29290"/>
    <lineage>
        <taxon>Bacteria</taxon>
        <taxon>Pseudomonadati</taxon>
        <taxon>Nitrospirota</taxon>
        <taxon>Thermodesulfovibrionia</taxon>
        <taxon>Thermodesulfovibrionales</taxon>
        <taxon>Candidatus Magnetobacteriaceae</taxon>
        <taxon>Candidatus Magnetobacterium</taxon>
    </lineage>
</organism>
<dbReference type="EMBL" id="LACI01001140">
    <property type="protein sequence ID" value="KJU85151.1"/>
    <property type="molecule type" value="Genomic_DNA"/>
</dbReference>
<dbReference type="Proteomes" id="UP000033423">
    <property type="component" value="Unassembled WGS sequence"/>
</dbReference>
<accession>A0A0F3GTG2</accession>
<protein>
    <submittedName>
        <fullName evidence="1">Uncharacterized protein</fullName>
    </submittedName>
</protein>
<name>A0A0F3GTG2_9BACT</name>
<comment type="caution">
    <text evidence="1">The sequence shown here is derived from an EMBL/GenBank/DDBJ whole genome shotgun (WGS) entry which is preliminary data.</text>
</comment>
<gene>
    <name evidence="1" type="ORF">MBAV_002649</name>
</gene>
<sequence length="476" mass="55502">MQYLPFFSYHKPNNPSQIVNLILVMAKSYDEIKSESLMATLNKDRQLAGFPQIQDVNIILDAIEHHRRYLATVMINALNNTKDPDIVFTEIVEVVTSHGQQQPPKLITDLAELYQREIQKYLNKLSEQILSITKDIQSRNMQERDRIIKTIENRLMSWHQIARPIHLIMKTQGIEDSYSLDLARELRNASIFLANEMGMYGEAKRISMLISKVFKELPMFAEFISNDVKTLEDIIVNKKKSAEEKIKWQKEISLDIEIGTLFKDRLVISSNSITYKERTIKTDEVSRIRWGILVEYNDEQKSKSYYTIWLGTPRELLEIECNTILERLSTVEKRYALIIEKLWKAVCIRLFSEILSRLSSGEKIVYGDNYAVVDKHGILLAGNTSHYRWEDITFHSSSGGLVIKYEKNAQTRLSDGEGISRNSSYSIAGYHGYYHQPKPRPQLSYRNHDNVYILEAILRFLYEDGNYHKLRRGEFK</sequence>
<keyword evidence="2" id="KW-1185">Reference proteome</keyword>
<evidence type="ECO:0000313" key="2">
    <source>
        <dbReference type="Proteomes" id="UP000033423"/>
    </source>
</evidence>
<dbReference type="AlphaFoldDB" id="A0A0F3GTG2"/>